<keyword evidence="5 8" id="KW-0378">Hydrolase</keyword>
<dbReference type="InterPro" id="IPR036702">
    <property type="entry name" value="ComB-like_sf"/>
</dbReference>
<comment type="cofactor">
    <cofactor evidence="1 8">
        <name>Mg(2+)</name>
        <dbReference type="ChEBI" id="CHEBI:18420"/>
    </cofactor>
</comment>
<reference evidence="11 12" key="2">
    <citation type="journal article" date="2015" name="MBio">
        <title>Genome-Resolved Metagenomic Analysis Reveals Roles for Candidate Phyla and Other Microbial Community Members in Biogeochemical Transformations in Oil Reservoirs.</title>
        <authorList>
            <person name="Hu P."/>
            <person name="Tom L."/>
            <person name="Singh A."/>
            <person name="Thomas B.C."/>
            <person name="Baker B.J."/>
            <person name="Piceno Y.M."/>
            <person name="Andersen G.L."/>
            <person name="Banfield J.F."/>
        </authorList>
    </citation>
    <scope>NUCLEOTIDE SEQUENCE [LARGE SCALE GENOMIC DNA]</scope>
</reference>
<sequence length="233" mass="25527">MAMEVRVNLLPRLLNEETDVAVVIDVLRATSTMTAALHFGAKKIVPVLSVEEAMKYRESNSEVLIAGERGSKKIDGFDLGNSPRELSKEIIEGKELVITTTNGTVAVLKSKRARKVILASFLNLGSVGRLLKRENGRIELQCAGTDGDPSLEDTLLAGAIVSQLEIGRSNDSCRIASVLHEAVKDNLESFIVENGVHAKRLLSLGFYEDVRFCAKINLYDVVPFWREGGFVRG</sequence>
<dbReference type="SUPFAM" id="SSF142823">
    <property type="entry name" value="ComB-like"/>
    <property type="match status" value="1"/>
</dbReference>
<comment type="similarity">
    <text evidence="2 8">Belongs to the ComB family.</text>
</comment>
<evidence type="ECO:0000256" key="1">
    <source>
        <dbReference type="ARBA" id="ARBA00001946"/>
    </source>
</evidence>
<dbReference type="AlphaFoldDB" id="A0A117M969"/>
<dbReference type="FunFam" id="3.90.1560.10:FF:000001">
    <property type="entry name" value="Probable 2-phosphosulfolactate phosphatase"/>
    <property type="match status" value="1"/>
</dbReference>
<dbReference type="GO" id="GO:0050545">
    <property type="term" value="F:sulfopyruvate decarboxylase activity"/>
    <property type="evidence" value="ECO:0007669"/>
    <property type="project" value="TreeGrafter"/>
</dbReference>
<dbReference type="EMBL" id="LGGW01000005">
    <property type="protein sequence ID" value="KUK91269.1"/>
    <property type="molecule type" value="Genomic_DNA"/>
</dbReference>
<proteinExistence type="inferred from homology"/>
<dbReference type="PANTHER" id="PTHR37311:SF1">
    <property type="entry name" value="2-PHOSPHOSULFOLACTATE PHOSPHATASE-RELATED"/>
    <property type="match status" value="1"/>
</dbReference>
<comment type="caution">
    <text evidence="10">The sequence shown here is derived from an EMBL/GenBank/DDBJ whole genome shotgun (WGS) entry which is preliminary data.</text>
</comment>
<gene>
    <name evidence="8" type="primary">comB</name>
    <name evidence="9" type="ORF">XD86_0057</name>
    <name evidence="10" type="ORF">XE02_0128</name>
</gene>
<dbReference type="PATRIC" id="fig|1236046.5.peg.783"/>
<evidence type="ECO:0000313" key="10">
    <source>
        <dbReference type="EMBL" id="KUK91269.1"/>
    </source>
</evidence>
<protein>
    <recommendedName>
        <fullName evidence="4 8">Probable 2-phosphosulfolactate phosphatase</fullName>
        <ecNumber evidence="3 8">3.1.3.71</ecNumber>
    </recommendedName>
</protein>
<dbReference type="InterPro" id="IPR005238">
    <property type="entry name" value="ComB-like"/>
</dbReference>
<evidence type="ECO:0000256" key="5">
    <source>
        <dbReference type="ARBA" id="ARBA00022801"/>
    </source>
</evidence>
<dbReference type="GO" id="GO:0050532">
    <property type="term" value="F:2-phosphosulfolactate phosphatase activity"/>
    <property type="evidence" value="ECO:0007669"/>
    <property type="project" value="UniProtKB-UniRule"/>
</dbReference>
<evidence type="ECO:0000256" key="2">
    <source>
        <dbReference type="ARBA" id="ARBA00009997"/>
    </source>
</evidence>
<evidence type="ECO:0000256" key="4">
    <source>
        <dbReference type="ARBA" id="ARBA00021948"/>
    </source>
</evidence>
<dbReference type="HAMAP" id="MF_00490">
    <property type="entry name" value="ComB"/>
    <property type="match status" value="1"/>
</dbReference>
<dbReference type="EMBL" id="LGGH01000004">
    <property type="protein sequence ID" value="KUK68621.1"/>
    <property type="molecule type" value="Genomic_DNA"/>
</dbReference>
<organism evidence="10 12">
    <name type="scientific">Mesotoga infera</name>
    <dbReference type="NCBI Taxonomy" id="1236046"/>
    <lineage>
        <taxon>Bacteria</taxon>
        <taxon>Thermotogati</taxon>
        <taxon>Thermotogota</taxon>
        <taxon>Thermotogae</taxon>
        <taxon>Kosmotogales</taxon>
        <taxon>Kosmotogaceae</taxon>
        <taxon>Mesotoga</taxon>
    </lineage>
</organism>
<name>A0A117M969_9BACT</name>
<evidence type="ECO:0000313" key="12">
    <source>
        <dbReference type="Proteomes" id="UP000055014"/>
    </source>
</evidence>
<dbReference type="Pfam" id="PF04029">
    <property type="entry name" value="2-ph_phosp"/>
    <property type="match status" value="1"/>
</dbReference>
<dbReference type="PANTHER" id="PTHR37311">
    <property type="entry name" value="2-PHOSPHOSULFOLACTATE PHOSPHATASE-RELATED"/>
    <property type="match status" value="1"/>
</dbReference>
<evidence type="ECO:0000256" key="7">
    <source>
        <dbReference type="ARBA" id="ARBA00033711"/>
    </source>
</evidence>
<evidence type="ECO:0000256" key="6">
    <source>
        <dbReference type="ARBA" id="ARBA00022842"/>
    </source>
</evidence>
<evidence type="ECO:0000256" key="3">
    <source>
        <dbReference type="ARBA" id="ARBA00012953"/>
    </source>
</evidence>
<keyword evidence="6 8" id="KW-0460">Magnesium</keyword>
<evidence type="ECO:0000313" key="9">
    <source>
        <dbReference type="EMBL" id="KUK68621.1"/>
    </source>
</evidence>
<accession>A0A117M969</accession>
<dbReference type="Proteomes" id="UP000054260">
    <property type="component" value="Unassembled WGS sequence"/>
</dbReference>
<dbReference type="GO" id="GO:0000287">
    <property type="term" value="F:magnesium ion binding"/>
    <property type="evidence" value="ECO:0007669"/>
    <property type="project" value="UniProtKB-UniRule"/>
</dbReference>
<dbReference type="EC" id="3.1.3.71" evidence="3 8"/>
<dbReference type="Gene3D" id="3.90.1560.10">
    <property type="entry name" value="ComB-like"/>
    <property type="match status" value="1"/>
</dbReference>
<dbReference type="Proteomes" id="UP000055014">
    <property type="component" value="Unassembled WGS sequence"/>
</dbReference>
<evidence type="ECO:0000256" key="8">
    <source>
        <dbReference type="HAMAP-Rule" id="MF_00490"/>
    </source>
</evidence>
<comment type="catalytic activity">
    <reaction evidence="7 8">
        <text>(2R)-O-phospho-3-sulfolactate + H2O = (2R)-3-sulfolactate + phosphate</text>
        <dbReference type="Rhea" id="RHEA:23416"/>
        <dbReference type="ChEBI" id="CHEBI:15377"/>
        <dbReference type="ChEBI" id="CHEBI:15597"/>
        <dbReference type="ChEBI" id="CHEBI:43474"/>
        <dbReference type="ChEBI" id="CHEBI:58738"/>
        <dbReference type="EC" id="3.1.3.71"/>
    </reaction>
</comment>
<evidence type="ECO:0000313" key="11">
    <source>
        <dbReference type="Proteomes" id="UP000054260"/>
    </source>
</evidence>
<reference evidence="10" key="1">
    <citation type="journal article" date="2015" name="MBio">
        <title>Genome-resolved metagenomic analysis reveals roles for candidate phyla and other microbial community members in biogeochemical transformations in oil reservoirs.</title>
        <authorList>
            <person name="Hu P."/>
            <person name="Tom L."/>
            <person name="Singh A."/>
            <person name="Thomas B.C."/>
            <person name="Baker B.J."/>
            <person name="Piceno Y.M."/>
            <person name="Andersen G.L."/>
            <person name="Banfield J.F."/>
        </authorList>
    </citation>
    <scope>NUCLEOTIDE SEQUENCE [LARGE SCALE GENOMIC DNA]</scope>
    <source>
        <strain evidence="9">46_47</strain>
        <strain evidence="10">46_70</strain>
    </source>
</reference>